<evidence type="ECO:0000256" key="10">
    <source>
        <dbReference type="ARBA" id="ARBA00022723"/>
    </source>
</evidence>
<dbReference type="GO" id="GO:0009072">
    <property type="term" value="P:aromatic amino acid metabolic process"/>
    <property type="evidence" value="ECO:0007669"/>
    <property type="project" value="InterPro"/>
</dbReference>
<dbReference type="FunCoup" id="F6YFJ9">
    <property type="interactions" value="261"/>
</dbReference>
<dbReference type="PROSITE" id="PS50012">
    <property type="entry name" value="RCC1_3"/>
    <property type="match status" value="6"/>
</dbReference>
<evidence type="ECO:0000256" key="15">
    <source>
        <dbReference type="ARBA" id="ARBA00023094"/>
    </source>
</evidence>
<dbReference type="Proteomes" id="UP000008225">
    <property type="component" value="Chromosome 11"/>
</dbReference>
<dbReference type="GO" id="GO:0005737">
    <property type="term" value="C:cytoplasm"/>
    <property type="evidence" value="ECO:0007669"/>
    <property type="project" value="UniProtKB-SubCell"/>
</dbReference>
<dbReference type="InParanoid" id="F6YFJ9"/>
<evidence type="ECO:0000256" key="12">
    <source>
        <dbReference type="ARBA" id="ARBA00023002"/>
    </source>
</evidence>
<evidence type="ECO:0000256" key="8">
    <source>
        <dbReference type="ARBA" id="ARBA00022553"/>
    </source>
</evidence>
<comment type="subcellular location">
    <subcellularLocation>
        <location evidence="3">Cytoplasm</location>
    </subcellularLocation>
    <subcellularLocation>
        <location evidence="2">Nucleus</location>
    </subcellularLocation>
</comment>
<evidence type="ECO:0000256" key="6">
    <source>
        <dbReference type="ARBA" id="ARBA00012002"/>
    </source>
</evidence>
<evidence type="ECO:0000256" key="13">
    <source>
        <dbReference type="ARBA" id="ARBA00023004"/>
    </source>
</evidence>
<feature type="binding site" evidence="24">
    <location>
        <position position="265"/>
    </location>
    <ligand>
        <name>L-tryptophan</name>
        <dbReference type="ChEBI" id="CHEBI:57912"/>
    </ligand>
</feature>
<keyword evidence="9" id="KW-0344">Guanine-nucleotide releasing factor</keyword>
<dbReference type="FunFam" id="1.10.800.10:FF:000001">
    <property type="entry name" value="tryptophan 5-hydroxylase 1"/>
    <property type="match status" value="1"/>
</dbReference>
<dbReference type="SUPFAM" id="SSF50985">
    <property type="entry name" value="RCC1/BLIP-II"/>
    <property type="match status" value="1"/>
</dbReference>
<evidence type="ECO:0000256" key="2">
    <source>
        <dbReference type="ARBA" id="ARBA00004123"/>
    </source>
</evidence>
<evidence type="ECO:0000256" key="14">
    <source>
        <dbReference type="ARBA" id="ARBA00023033"/>
    </source>
</evidence>
<dbReference type="SUPFAM" id="SSF56534">
    <property type="entry name" value="Aromatic aminoacid monoxygenases, catalytic and oligomerization domains"/>
    <property type="match status" value="1"/>
</dbReference>
<sequence length="768" mass="85679">MIEDNKENKDHSLERGRASLIFSLKNEVGGLIKALKIFQEKHVNLLHIESRKSKRRNSEFEIFVDCDINREQLNDIFHLLKSHTNVLSVNPPDNFTVKEDGMETVPWFPKKISDLDHCANRVLMYGSELDADHPGFKDNVYRKRRKYFSDLAMNYKHGDPIPKVEFTEEEIKTWGTVFQELNKLYPTHACREYLKNLPLLSKYCGYREDNIPQLEDVSNFLKERTGFSIRPVAGYLSPRDFLSGLAFRVFHCTQYVRHSSDPFYTPEPDTCHELLGHVPLLAEPSFAQFSQEIGLASLGASEEAVQKLATCYFFTVEFGLCKQDGQLRVFGAGLLSSISELKHALSGNAKVKPFDPKITCKQECLITTFQDVYFVSESFEDAKEKMREFTKTIKRPFGVKYNPYTRSIQILKDTKSITSAMNELQHDLDVVSDALAKGANSYGQLGLGHKEDVLLPQQLNDFCKSRCIRRITGGGGHSAIVTDGGDLFVCGLNKDGQLGLGHTEDVPYFTPCQSLFGCPIQQVACGWDFTIILTENGQILSCGSNSFGQLGVPHGPRRCVVPQAIELHKEKIVCIAAGLRHALAATVSGIVFQWGTGLASCGRRLCPGQTLPLFFTAKEPSRVTGLENSKAMCVIAGSDHSASLTDAGEVYVWGSNKHRQLATQAAFLPVPQKIEANCFQNEKVTAVWSGWTHLVAQTETGKVFTWGRADYGQLGRKLETYEGWKLEKQDSFLPCSRPLNSMPSSLHCLTGATEVSCGSEHNLAVIGK</sequence>
<evidence type="ECO:0000256" key="9">
    <source>
        <dbReference type="ARBA" id="ARBA00022658"/>
    </source>
</evidence>
<feature type="binding site" evidence="24">
    <location>
        <position position="336"/>
    </location>
    <ligand>
        <name>L-tryptophan</name>
        <dbReference type="ChEBI" id="CHEBI:57912"/>
    </ligand>
</feature>
<comment type="subunit">
    <text evidence="20">Interacts with SEC5. The interaction occurs only in the presence of magnesium or manganese and is stimulated by dCTP or GTP.</text>
</comment>
<dbReference type="PANTHER" id="PTHR11473:SF23">
    <property type="entry name" value="TRYPTOPHAN 5-HYDROXYLASE 1"/>
    <property type="match status" value="1"/>
</dbReference>
<feature type="binding site" evidence="24">
    <location>
        <position position="235"/>
    </location>
    <ligand>
        <name>L-tryptophan</name>
        <dbReference type="ChEBI" id="CHEBI:57912"/>
    </ligand>
</feature>
<dbReference type="GO" id="GO:0005085">
    <property type="term" value="F:guanyl-nucleotide exchange factor activity"/>
    <property type="evidence" value="ECO:0007669"/>
    <property type="project" value="UniProtKB-KW"/>
</dbReference>
<evidence type="ECO:0000256" key="22">
    <source>
        <dbReference type="ARBA" id="ARBA00079025"/>
    </source>
</evidence>
<dbReference type="InterPro" id="IPR019774">
    <property type="entry name" value="Aromatic-AA_hydroxylase_C"/>
</dbReference>
<feature type="repeat" description="RCC1" evidence="26">
    <location>
        <begin position="432"/>
        <end position="484"/>
    </location>
</feature>
<dbReference type="EC" id="1.14.16.4" evidence="6"/>
<comment type="catalytic activity">
    <reaction evidence="18">
        <text>(6R)-L-erythro-5,6,7,8-tetrahydrobiopterin + L-tryptophan + O2 = 5-hydroxy-L-tryptophan + (4aS,6R)-4a-hydroxy-L-erythro-5,6,7,8-tetrahydrobiopterin</text>
        <dbReference type="Rhea" id="RHEA:16709"/>
        <dbReference type="ChEBI" id="CHEBI:15379"/>
        <dbReference type="ChEBI" id="CHEBI:15642"/>
        <dbReference type="ChEBI" id="CHEBI:57912"/>
        <dbReference type="ChEBI" id="CHEBI:58266"/>
        <dbReference type="ChEBI" id="CHEBI:59560"/>
        <dbReference type="EC" id="1.14.16.4"/>
    </reaction>
</comment>
<dbReference type="Pfam" id="PF00351">
    <property type="entry name" value="Biopterin_H"/>
    <property type="match status" value="1"/>
</dbReference>
<feature type="repeat" description="RCC1" evidence="26">
    <location>
        <begin position="648"/>
        <end position="700"/>
    </location>
</feature>
<dbReference type="GeneTree" id="ENSGT00950000182885"/>
<evidence type="ECO:0000313" key="29">
    <source>
        <dbReference type="Ensembl" id="ENSCJAP00000013565.3"/>
    </source>
</evidence>
<feature type="binding site" evidence="24">
    <location>
        <position position="257"/>
    </location>
    <ligand>
        <name>L-tryptophan</name>
        <dbReference type="ChEBI" id="CHEBI:57912"/>
    </ligand>
</feature>
<dbReference type="SUPFAM" id="SSF55021">
    <property type="entry name" value="ACT-like"/>
    <property type="match status" value="1"/>
</dbReference>
<comment type="function">
    <text evidence="17">Oxidizes L-tryptophan to 5-hydroxy-l-tryptophan in the rate-determining step of serotonin biosynthesis.</text>
</comment>
<evidence type="ECO:0000259" key="28">
    <source>
        <dbReference type="PROSITE" id="PS51671"/>
    </source>
</evidence>
<comment type="cofactor">
    <cofactor evidence="1 25">
        <name>Fe(2+)</name>
        <dbReference type="ChEBI" id="CHEBI:29033"/>
    </cofactor>
</comment>
<evidence type="ECO:0000256" key="25">
    <source>
        <dbReference type="PIRSR" id="PIRSR601273-2"/>
    </source>
</evidence>
<feature type="binding site" evidence="25">
    <location>
        <position position="272"/>
    </location>
    <ligand>
        <name>Fe cation</name>
        <dbReference type="ChEBI" id="CHEBI:24875"/>
    </ligand>
</feature>
<keyword evidence="10 25" id="KW-0479">Metal-binding</keyword>
<evidence type="ECO:0000256" key="3">
    <source>
        <dbReference type="ARBA" id="ARBA00004496"/>
    </source>
</evidence>
<keyword evidence="14" id="KW-0503">Monooxygenase</keyword>
<keyword evidence="7" id="KW-0963">Cytoplasm</keyword>
<dbReference type="PROSITE" id="PS51671">
    <property type="entry name" value="ACT"/>
    <property type="match status" value="1"/>
</dbReference>
<protein>
    <recommendedName>
        <fullName evidence="21">Secretion-regulating guanine nucleotide exchange factor</fullName>
        <ecNumber evidence="6">1.14.16.4</ecNumber>
    </recommendedName>
    <alternativeName>
        <fullName evidence="23">Deafness locus-associated putative guanine nucleotide exchange factor</fullName>
    </alternativeName>
    <alternativeName>
        <fullName evidence="22">Guanine nucleotide exchange factor-related protein</fullName>
    </alternativeName>
</protein>
<keyword evidence="30" id="KW-1185">Reference proteome</keyword>
<evidence type="ECO:0000256" key="21">
    <source>
        <dbReference type="ARBA" id="ARBA00067271"/>
    </source>
</evidence>
<feature type="repeat" description="RCC1" evidence="26">
    <location>
        <begin position="701"/>
        <end position="768"/>
    </location>
</feature>
<feature type="binding site" evidence="24">
    <location>
        <position position="366"/>
    </location>
    <ligand>
        <name>L-tryptophan</name>
        <dbReference type="ChEBI" id="CHEBI:57912"/>
    </ligand>
</feature>
<dbReference type="Bgee" id="ENSCJAG00000007283">
    <property type="expression patterns" value="Expressed in frontal cortex and 6 other cell types or tissues"/>
</dbReference>
<dbReference type="GO" id="GO:0043005">
    <property type="term" value="C:neuron projection"/>
    <property type="evidence" value="ECO:0007669"/>
    <property type="project" value="TreeGrafter"/>
</dbReference>
<evidence type="ECO:0000259" key="27">
    <source>
        <dbReference type="PROSITE" id="PS51410"/>
    </source>
</evidence>
<keyword evidence="16" id="KW-0539">Nucleus</keyword>
<keyword evidence="11" id="KW-0677">Repeat</keyword>
<keyword evidence="8" id="KW-0597">Phosphoprotein</keyword>
<dbReference type="PRINTS" id="PR00372">
    <property type="entry name" value="FYWHYDRXLASE"/>
</dbReference>
<evidence type="ECO:0000256" key="11">
    <source>
        <dbReference type="ARBA" id="ARBA00022737"/>
    </source>
</evidence>
<reference evidence="29" key="2">
    <citation type="submission" date="2025-08" db="UniProtKB">
        <authorList>
            <consortium name="Ensembl"/>
        </authorList>
    </citation>
    <scope>IDENTIFICATION</scope>
</reference>
<dbReference type="InterPro" id="IPR000408">
    <property type="entry name" value="Reg_chr_condens"/>
</dbReference>
<dbReference type="InterPro" id="IPR002912">
    <property type="entry name" value="ACT_dom"/>
</dbReference>
<feature type="repeat" description="RCC1" evidence="26">
    <location>
        <begin position="589"/>
        <end position="647"/>
    </location>
</feature>
<evidence type="ECO:0000256" key="23">
    <source>
        <dbReference type="ARBA" id="ARBA00079590"/>
    </source>
</evidence>
<keyword evidence="13 25" id="KW-0408">Iron</keyword>
<dbReference type="NCBIfam" id="TIGR01270">
    <property type="entry name" value="Trp_5_monoox"/>
    <property type="match status" value="1"/>
</dbReference>
<dbReference type="InterPro" id="IPR009091">
    <property type="entry name" value="RCC1/BLIP-II"/>
</dbReference>
<organism evidence="29 30">
    <name type="scientific">Callithrix jacchus</name>
    <name type="common">White-tufted-ear marmoset</name>
    <name type="synonym">Simia Jacchus</name>
    <dbReference type="NCBI Taxonomy" id="9483"/>
    <lineage>
        <taxon>Eukaryota</taxon>
        <taxon>Metazoa</taxon>
        <taxon>Chordata</taxon>
        <taxon>Craniata</taxon>
        <taxon>Vertebrata</taxon>
        <taxon>Euteleostomi</taxon>
        <taxon>Mammalia</taxon>
        <taxon>Eutheria</taxon>
        <taxon>Euarchontoglires</taxon>
        <taxon>Primates</taxon>
        <taxon>Haplorrhini</taxon>
        <taxon>Platyrrhini</taxon>
        <taxon>Cebidae</taxon>
        <taxon>Callitrichinae</taxon>
        <taxon>Callithrix</taxon>
        <taxon>Callithrix</taxon>
    </lineage>
</organism>
<keyword evidence="15" id="KW-0724">Serotonin biosynthesis</keyword>
<dbReference type="Ensembl" id="ENSCJAT00000014287.4">
    <property type="protein sequence ID" value="ENSCJAP00000013565.3"/>
    <property type="gene ID" value="ENSCJAG00000007283.5"/>
</dbReference>
<dbReference type="HOGENOM" id="CLU_005210_2_4_1"/>
<evidence type="ECO:0000256" key="1">
    <source>
        <dbReference type="ARBA" id="ARBA00001954"/>
    </source>
</evidence>
<dbReference type="InterPro" id="IPR005963">
    <property type="entry name" value="Trp_5_mOase"/>
</dbReference>
<dbReference type="GO" id="GO:0004510">
    <property type="term" value="F:tryptophan 5-monooxygenase activity"/>
    <property type="evidence" value="ECO:0007669"/>
    <property type="project" value="UniProtKB-EC"/>
</dbReference>
<comment type="pathway">
    <text evidence="4">Aromatic compound metabolism; serotonin biosynthesis; serotonin from L-tryptophan: step 1/2.</text>
</comment>
<feature type="repeat" description="RCC1" evidence="26">
    <location>
        <begin position="485"/>
        <end position="536"/>
    </location>
</feature>
<evidence type="ECO:0000256" key="26">
    <source>
        <dbReference type="PROSITE-ProRule" id="PRU00235"/>
    </source>
</evidence>
<evidence type="ECO:0000256" key="7">
    <source>
        <dbReference type="ARBA" id="ARBA00022490"/>
    </source>
</evidence>
<evidence type="ECO:0000256" key="4">
    <source>
        <dbReference type="ARBA" id="ARBA00004783"/>
    </source>
</evidence>
<evidence type="ECO:0000256" key="20">
    <source>
        <dbReference type="ARBA" id="ARBA00065149"/>
    </source>
</evidence>
<dbReference type="PROSITE" id="PS51410">
    <property type="entry name" value="BH4_AAA_HYDROXYL_2"/>
    <property type="match status" value="1"/>
</dbReference>
<feature type="repeat" description="RCC1" evidence="26">
    <location>
        <begin position="537"/>
        <end position="588"/>
    </location>
</feature>
<feature type="domain" description="ACT" evidence="28">
    <location>
        <begin position="19"/>
        <end position="94"/>
    </location>
</feature>
<dbReference type="Gene3D" id="2.130.10.30">
    <property type="entry name" value="Regulator of chromosome condensation 1/beta-lactamase-inhibitor protein II"/>
    <property type="match status" value="2"/>
</dbReference>
<dbReference type="AlphaFoldDB" id="F6YFJ9"/>
<dbReference type="CDD" id="cd04929">
    <property type="entry name" value="ACT_TPH"/>
    <property type="match status" value="1"/>
</dbReference>
<evidence type="ECO:0000256" key="17">
    <source>
        <dbReference type="ARBA" id="ARBA00037406"/>
    </source>
</evidence>
<dbReference type="PROSITE" id="PS00367">
    <property type="entry name" value="BH4_AAA_HYDROXYL_1"/>
    <property type="match status" value="1"/>
</dbReference>
<dbReference type="PANTHER" id="PTHR11473">
    <property type="entry name" value="AROMATIC AMINO ACID HYDROXYLASE"/>
    <property type="match status" value="1"/>
</dbReference>
<reference evidence="29" key="1">
    <citation type="submission" date="2009-03" db="EMBL/GenBank/DDBJ databases">
        <authorList>
            <person name="Warren W."/>
            <person name="Ye L."/>
            <person name="Minx P."/>
            <person name="Worley K."/>
            <person name="Gibbs R."/>
            <person name="Wilson R.K."/>
        </authorList>
    </citation>
    <scope>NUCLEOTIDE SEQUENCE [LARGE SCALE GENOMIC DNA]</scope>
</reference>
<evidence type="ECO:0000256" key="19">
    <source>
        <dbReference type="ARBA" id="ARBA00053612"/>
    </source>
</evidence>
<dbReference type="InterPro" id="IPR018301">
    <property type="entry name" value="ArAA_hydroxylase_Fe/CU_BS"/>
</dbReference>
<feature type="binding site" evidence="25">
    <location>
        <position position="317"/>
    </location>
    <ligand>
        <name>Fe cation</name>
        <dbReference type="ChEBI" id="CHEBI:24875"/>
    </ligand>
</feature>
<comment type="function">
    <text evidence="19">Probable guanine nucleotide exchange factor (GEF), which may be involved in the secretion process.</text>
</comment>
<dbReference type="FunFam" id="2.130.10.30:FF:000029">
    <property type="entry name" value="Secretion-regulating guanine nucleotide exchange factor"/>
    <property type="match status" value="1"/>
</dbReference>
<feature type="binding site" evidence="25">
    <location>
        <position position="277"/>
    </location>
    <ligand>
        <name>Fe cation</name>
        <dbReference type="ChEBI" id="CHEBI:24875"/>
    </ligand>
</feature>
<evidence type="ECO:0000256" key="18">
    <source>
        <dbReference type="ARBA" id="ARBA00048860"/>
    </source>
</evidence>
<dbReference type="CDD" id="cd03346">
    <property type="entry name" value="eu_TrpOH"/>
    <property type="match status" value="1"/>
</dbReference>
<evidence type="ECO:0000313" key="30">
    <source>
        <dbReference type="Proteomes" id="UP000008225"/>
    </source>
</evidence>
<dbReference type="Pfam" id="PF00415">
    <property type="entry name" value="RCC1"/>
    <property type="match status" value="2"/>
</dbReference>
<gene>
    <name evidence="29" type="primary">SERGEF</name>
</gene>
<dbReference type="GO" id="GO:0005634">
    <property type="term" value="C:nucleus"/>
    <property type="evidence" value="ECO:0007669"/>
    <property type="project" value="UniProtKB-SubCell"/>
</dbReference>
<dbReference type="STRING" id="9483.ENSCJAP00000013565"/>
<dbReference type="UniPathway" id="UPA00846">
    <property type="reaction ID" value="UER00799"/>
</dbReference>
<dbReference type="InterPro" id="IPR045865">
    <property type="entry name" value="ACT-like_dom_sf"/>
</dbReference>
<dbReference type="InterPro" id="IPR041904">
    <property type="entry name" value="TrpOH_cat"/>
</dbReference>
<reference evidence="29" key="3">
    <citation type="submission" date="2025-09" db="UniProtKB">
        <authorList>
            <consortium name="Ensembl"/>
        </authorList>
    </citation>
    <scope>IDENTIFICATION</scope>
</reference>
<accession>F6YFJ9</accession>
<evidence type="ECO:0000256" key="16">
    <source>
        <dbReference type="ARBA" id="ARBA00023242"/>
    </source>
</evidence>
<comment type="similarity">
    <text evidence="5">Belongs to the biopterin-dependent aromatic amino acid hydroxylase family.</text>
</comment>
<dbReference type="Gene3D" id="1.10.800.10">
    <property type="entry name" value="Aromatic amino acid hydroxylase"/>
    <property type="match status" value="1"/>
</dbReference>
<dbReference type="GO" id="GO:0005506">
    <property type="term" value="F:iron ion binding"/>
    <property type="evidence" value="ECO:0007669"/>
    <property type="project" value="InterPro"/>
</dbReference>
<dbReference type="GO" id="GO:0042427">
    <property type="term" value="P:serotonin biosynthetic process"/>
    <property type="evidence" value="ECO:0007669"/>
    <property type="project" value="UniProtKB-UniPathway"/>
</dbReference>
<dbReference type="InterPro" id="IPR036951">
    <property type="entry name" value="ArAA_hydroxylase_sf"/>
</dbReference>
<dbReference type="InterPro" id="IPR001273">
    <property type="entry name" value="ArAA_hydroxylase"/>
</dbReference>
<evidence type="ECO:0000256" key="5">
    <source>
        <dbReference type="ARBA" id="ARBA00009712"/>
    </source>
</evidence>
<feature type="domain" description="Biopterin-dependent aromatic amino acid hydroxylase family profile" evidence="27">
    <location>
        <begin position="93"/>
        <end position="439"/>
    </location>
</feature>
<keyword evidence="12" id="KW-0560">Oxidoreductase</keyword>
<evidence type="ECO:0000256" key="24">
    <source>
        <dbReference type="PIRSR" id="PIRSR601273-1"/>
    </source>
</evidence>
<dbReference type="InterPro" id="IPR036329">
    <property type="entry name" value="Aro-AA_hydroxylase_C_sf"/>
</dbReference>
<name>F6YFJ9_CALJA</name>
<dbReference type="Pfam" id="PF13540">
    <property type="entry name" value="RCC1_2"/>
    <property type="match status" value="2"/>
</dbReference>
<proteinExistence type="inferred from homology"/>